<organism evidence="2 3">
    <name type="scientific">Oldenlandia corymbosa var. corymbosa</name>
    <dbReference type="NCBI Taxonomy" id="529605"/>
    <lineage>
        <taxon>Eukaryota</taxon>
        <taxon>Viridiplantae</taxon>
        <taxon>Streptophyta</taxon>
        <taxon>Embryophyta</taxon>
        <taxon>Tracheophyta</taxon>
        <taxon>Spermatophyta</taxon>
        <taxon>Magnoliopsida</taxon>
        <taxon>eudicotyledons</taxon>
        <taxon>Gunneridae</taxon>
        <taxon>Pentapetalae</taxon>
        <taxon>asterids</taxon>
        <taxon>lamiids</taxon>
        <taxon>Gentianales</taxon>
        <taxon>Rubiaceae</taxon>
        <taxon>Rubioideae</taxon>
        <taxon>Spermacoceae</taxon>
        <taxon>Hedyotis-Oldenlandia complex</taxon>
        <taxon>Oldenlandia</taxon>
    </lineage>
</organism>
<gene>
    <name evidence="2" type="ORF">OLC1_LOCUS23899</name>
</gene>
<accession>A0AAV1EDZ3</accession>
<sequence>MEKSGIPVDIIDSPALPLISEQKEMEENSGRPIEATVAINNSAQEYVAGDTEYQQSSSNLIAAADHDLRASPAADAAVEKIPIFSATSGEPASSSEAMEIRRDSIPPSLRISWVQQSPVIPQSTANQRDPLILNEGKVKSVNPQSNPDISTSTEEKSNPNSSNISPPDN</sequence>
<feature type="compositionally biased region" description="Low complexity" evidence="1">
    <location>
        <begin position="158"/>
        <end position="169"/>
    </location>
</feature>
<reference evidence="2" key="1">
    <citation type="submission" date="2023-03" db="EMBL/GenBank/DDBJ databases">
        <authorList>
            <person name="Julca I."/>
        </authorList>
    </citation>
    <scope>NUCLEOTIDE SEQUENCE</scope>
</reference>
<evidence type="ECO:0000313" key="2">
    <source>
        <dbReference type="EMBL" id="CAI9117911.1"/>
    </source>
</evidence>
<feature type="compositionally biased region" description="Polar residues" evidence="1">
    <location>
        <begin position="117"/>
        <end position="127"/>
    </location>
</feature>
<feature type="compositionally biased region" description="Polar residues" evidence="1">
    <location>
        <begin position="141"/>
        <end position="152"/>
    </location>
</feature>
<dbReference type="EMBL" id="OX459126">
    <property type="protein sequence ID" value="CAI9117911.1"/>
    <property type="molecule type" value="Genomic_DNA"/>
</dbReference>
<evidence type="ECO:0000256" key="1">
    <source>
        <dbReference type="SAM" id="MobiDB-lite"/>
    </source>
</evidence>
<protein>
    <submittedName>
        <fullName evidence="2">OLC1v1019401C1</fullName>
    </submittedName>
</protein>
<dbReference type="AlphaFoldDB" id="A0AAV1EDZ3"/>
<keyword evidence="3" id="KW-1185">Reference proteome</keyword>
<evidence type="ECO:0000313" key="3">
    <source>
        <dbReference type="Proteomes" id="UP001161247"/>
    </source>
</evidence>
<name>A0AAV1EDZ3_OLDCO</name>
<feature type="region of interest" description="Disordered" evidence="1">
    <location>
        <begin position="117"/>
        <end position="169"/>
    </location>
</feature>
<dbReference type="Proteomes" id="UP001161247">
    <property type="component" value="Chromosome 9"/>
</dbReference>
<proteinExistence type="predicted"/>